<evidence type="ECO:0000313" key="1">
    <source>
        <dbReference type="EMBL" id="KRH94044.1"/>
    </source>
</evidence>
<comment type="caution">
    <text evidence="1">The sequence shown here is derived from an EMBL/GenBank/DDBJ whole genome shotgun (WGS) entry which is preliminary data.</text>
</comment>
<gene>
    <name evidence="1" type="ORF">M153_4110003151</name>
</gene>
<proteinExistence type="predicted"/>
<sequence>MKNSKFFLNLSKIVFLYKPFLDEQGFQEQIKIFPILVFNLVLLPQLSHFLFKIRQKSRILALIWSLLRFNIKNRGKKNEKTPDPKNSQSKGVIPHSTLVYIVLRSSKCSKVSNEGVDSSSEISEKLSFWFNNRTFEV</sequence>
<evidence type="ECO:0000313" key="2">
    <source>
        <dbReference type="Proteomes" id="UP000051530"/>
    </source>
</evidence>
<accession>A0A0R0LXK9</accession>
<dbReference type="EMBL" id="LGUB01000148">
    <property type="protein sequence ID" value="KRH94044.1"/>
    <property type="molecule type" value="Genomic_DNA"/>
</dbReference>
<name>A0A0R0LXK9_9MICR</name>
<dbReference type="Proteomes" id="UP000051530">
    <property type="component" value="Unassembled WGS sequence"/>
</dbReference>
<dbReference type="VEuPathDB" id="MicrosporidiaDB:M153_4110003151"/>
<organism evidence="1 2">
    <name type="scientific">Pseudoloma neurophilia</name>
    <dbReference type="NCBI Taxonomy" id="146866"/>
    <lineage>
        <taxon>Eukaryota</taxon>
        <taxon>Fungi</taxon>
        <taxon>Fungi incertae sedis</taxon>
        <taxon>Microsporidia</taxon>
        <taxon>Pseudoloma</taxon>
    </lineage>
</organism>
<protein>
    <submittedName>
        <fullName evidence="1">Uncharacterized protein</fullName>
    </submittedName>
</protein>
<dbReference type="AlphaFoldDB" id="A0A0R0LXK9"/>
<keyword evidence="2" id="KW-1185">Reference proteome</keyword>
<reference evidence="1 2" key="1">
    <citation type="submission" date="2015-07" db="EMBL/GenBank/DDBJ databases">
        <title>The genome of Pseudoloma neurophilia, a relevant intracellular parasite of the zebrafish.</title>
        <authorList>
            <person name="Ndikumana S."/>
            <person name="Pelin A."/>
            <person name="Sanders J."/>
            <person name="Corradi N."/>
        </authorList>
    </citation>
    <scope>NUCLEOTIDE SEQUENCE [LARGE SCALE GENOMIC DNA]</scope>
    <source>
        <strain evidence="1 2">MK1</strain>
    </source>
</reference>